<proteinExistence type="predicted"/>
<evidence type="ECO:0000313" key="1">
    <source>
        <dbReference type="EMBL" id="ELZ34097.1"/>
    </source>
</evidence>
<dbReference type="eggNOG" id="arCOG07569">
    <property type="taxonomic scope" value="Archaea"/>
</dbReference>
<comment type="caution">
    <text evidence="1">The sequence shown here is derived from an EMBL/GenBank/DDBJ whole genome shotgun (WGS) entry which is preliminary data.</text>
</comment>
<dbReference type="AlphaFoldDB" id="M0DHA9"/>
<gene>
    <name evidence="1" type="ORF">C474_04030</name>
</gene>
<keyword evidence="2" id="KW-1185">Reference proteome</keyword>
<dbReference type="InParanoid" id="M0DHA9"/>
<dbReference type="Pfam" id="PF24366">
    <property type="entry name" value="DUF7522"/>
    <property type="match status" value="1"/>
</dbReference>
<name>M0DHA9_HALPD</name>
<dbReference type="Proteomes" id="UP000011513">
    <property type="component" value="Unassembled WGS sequence"/>
</dbReference>
<evidence type="ECO:0000313" key="2">
    <source>
        <dbReference type="Proteomes" id="UP000011513"/>
    </source>
</evidence>
<dbReference type="EMBL" id="AOIV01000006">
    <property type="protein sequence ID" value="ELZ34097.1"/>
    <property type="molecule type" value="Genomic_DNA"/>
</dbReference>
<accession>M0DHA9</accession>
<dbReference type="InterPro" id="IPR055944">
    <property type="entry name" value="DUF7522"/>
</dbReference>
<protein>
    <submittedName>
        <fullName evidence="1">Uncharacterized protein</fullName>
    </submittedName>
</protein>
<organism evidence="1 2">
    <name type="scientific">Halogeometricum pallidum JCM 14848</name>
    <dbReference type="NCBI Taxonomy" id="1227487"/>
    <lineage>
        <taxon>Archaea</taxon>
        <taxon>Methanobacteriati</taxon>
        <taxon>Methanobacteriota</taxon>
        <taxon>Stenosarchaea group</taxon>
        <taxon>Halobacteria</taxon>
        <taxon>Halobacteriales</taxon>
        <taxon>Haloferacaceae</taxon>
        <taxon>Halogeometricum</taxon>
    </lineage>
</organism>
<reference evidence="1 2" key="1">
    <citation type="journal article" date="2014" name="PLoS Genet.">
        <title>Phylogenetically driven sequencing of extremely halophilic archaea reveals strategies for static and dynamic osmo-response.</title>
        <authorList>
            <person name="Becker E.A."/>
            <person name="Seitzer P.M."/>
            <person name="Tritt A."/>
            <person name="Larsen D."/>
            <person name="Krusor M."/>
            <person name="Yao A.I."/>
            <person name="Wu D."/>
            <person name="Madern D."/>
            <person name="Eisen J.A."/>
            <person name="Darling A.E."/>
            <person name="Facciotti M.T."/>
        </authorList>
    </citation>
    <scope>NUCLEOTIDE SEQUENCE [LARGE SCALE GENOMIC DNA]</scope>
    <source>
        <strain evidence="1 2">JCM 14848</strain>
    </source>
</reference>
<sequence>MTRVLRPVSDATRIENHDILALVRRMNVENSLVDTVWDDISDRVGDDLRVVTEYRATEHEARMREDMSELYDPGESQSIVDDTIVHQLSGRTTEGAFKAGQLRAFIRVFDDSWVLAWTKSLREKSGFIVSIDRDGETASMDDLEWCIDYLDTEIAPRTG</sequence>